<dbReference type="InterPro" id="IPR012997">
    <property type="entry name" value="RplA"/>
</dbReference>
<dbReference type="PROSITE" id="PS51257">
    <property type="entry name" value="PROKAR_LIPOPROTEIN"/>
    <property type="match status" value="1"/>
</dbReference>
<dbReference type="HAMAP" id="MF_02071">
    <property type="entry name" value="RlpA"/>
    <property type="match status" value="1"/>
</dbReference>
<evidence type="ECO:0000256" key="2">
    <source>
        <dbReference type="ARBA" id="ARBA00023239"/>
    </source>
</evidence>
<dbReference type="NCBIfam" id="TIGR00413">
    <property type="entry name" value="rlpA"/>
    <property type="match status" value="1"/>
</dbReference>
<dbReference type="InterPro" id="IPR007730">
    <property type="entry name" value="SPOR-like_dom"/>
</dbReference>
<sequence>MTRNCRLSFAVALASAAIFILTGCSHRRPITASAPPPPVLTPGPAAEPVPPAPGSEASPIGSLPAGNPTDAEFVASHKPVYSEVGMASWYGPPYHNRRAANGEIYDEHMLSAAHRTLPMGSLIRVTNLATGQSAVMRITDRGPFVPNRILDLSLASAKAVDVWRPGVAKVRVDVYAAPKPLDTGGRWCVQIGAFKSEHDATKLEQHLERKYHTANVIEFHGPTGYWVRIRPAADEHGRAVEIAKSIAPSEGEAYLVRLD</sequence>
<keyword evidence="4" id="KW-1003">Cell membrane</keyword>
<feature type="region of interest" description="Disordered" evidence="6">
    <location>
        <begin position="33"/>
        <end position="69"/>
    </location>
</feature>
<dbReference type="Proteomes" id="UP000295210">
    <property type="component" value="Unassembled WGS sequence"/>
</dbReference>
<evidence type="ECO:0000259" key="8">
    <source>
        <dbReference type="PROSITE" id="PS51724"/>
    </source>
</evidence>
<evidence type="ECO:0000256" key="4">
    <source>
        <dbReference type="HAMAP-Rule" id="MF_02071"/>
    </source>
</evidence>
<evidence type="ECO:0000256" key="6">
    <source>
        <dbReference type="SAM" id="MobiDB-lite"/>
    </source>
</evidence>
<feature type="signal peptide" evidence="7">
    <location>
        <begin position="1"/>
        <end position="27"/>
    </location>
</feature>
<keyword evidence="3 4" id="KW-0961">Cell wall biogenesis/degradation</keyword>
<dbReference type="EMBL" id="SMGK01000004">
    <property type="protein sequence ID" value="TCK72134.1"/>
    <property type="molecule type" value="Genomic_DNA"/>
</dbReference>
<dbReference type="AlphaFoldDB" id="A0A4R1L2I9"/>
<gene>
    <name evidence="4" type="primary">rlpA</name>
    <name evidence="9" type="ORF">C7378_2767</name>
</gene>
<reference evidence="9 10" key="1">
    <citation type="submission" date="2019-03" db="EMBL/GenBank/DDBJ databases">
        <title>Genomic Encyclopedia of Type Strains, Phase IV (KMG-IV): sequencing the most valuable type-strain genomes for metagenomic binning, comparative biology and taxonomic classification.</title>
        <authorList>
            <person name="Goeker M."/>
        </authorList>
    </citation>
    <scope>NUCLEOTIDE SEQUENCE [LARGE SCALE GENOMIC DNA]</scope>
    <source>
        <strain evidence="9 10">DSM 103428</strain>
    </source>
</reference>
<dbReference type="EC" id="4.2.2.-" evidence="4"/>
<dbReference type="InterPro" id="IPR036680">
    <property type="entry name" value="SPOR-like_sf"/>
</dbReference>
<organism evidence="9 10">
    <name type="scientific">Acidipila rosea</name>
    <dbReference type="NCBI Taxonomy" id="768535"/>
    <lineage>
        <taxon>Bacteria</taxon>
        <taxon>Pseudomonadati</taxon>
        <taxon>Acidobacteriota</taxon>
        <taxon>Terriglobia</taxon>
        <taxon>Terriglobales</taxon>
        <taxon>Acidobacteriaceae</taxon>
        <taxon>Acidipila</taxon>
    </lineage>
</organism>
<comment type="caution">
    <text evidence="9">The sequence shown here is derived from an EMBL/GenBank/DDBJ whole genome shotgun (WGS) entry which is preliminary data.</text>
</comment>
<evidence type="ECO:0000256" key="5">
    <source>
        <dbReference type="RuleBase" id="RU003495"/>
    </source>
</evidence>
<feature type="compositionally biased region" description="Pro residues" evidence="6">
    <location>
        <begin position="34"/>
        <end position="53"/>
    </location>
</feature>
<dbReference type="InterPro" id="IPR036908">
    <property type="entry name" value="RlpA-like_sf"/>
</dbReference>
<dbReference type="Gene3D" id="2.40.40.10">
    <property type="entry name" value="RlpA-like domain"/>
    <property type="match status" value="1"/>
</dbReference>
<keyword evidence="4" id="KW-0472">Membrane</keyword>
<comment type="similarity">
    <text evidence="4 5">Belongs to the RlpA family.</text>
</comment>
<dbReference type="PANTHER" id="PTHR34183:SF1">
    <property type="entry name" value="ENDOLYTIC PEPTIDOGLYCAN TRANSGLYCOSYLASE RLPA"/>
    <property type="match status" value="1"/>
</dbReference>
<dbReference type="CDD" id="cd22268">
    <property type="entry name" value="DPBB_RlpA-like"/>
    <property type="match status" value="1"/>
</dbReference>
<dbReference type="GO" id="GO:0008932">
    <property type="term" value="F:lytic endotransglycosylase activity"/>
    <property type="evidence" value="ECO:0007669"/>
    <property type="project" value="UniProtKB-UniRule"/>
</dbReference>
<accession>A0A4R1L2I9</accession>
<comment type="subcellular location">
    <subcellularLocation>
        <location evidence="4">Cell membrane</location>
        <topology evidence="4">Lipid-anchor</topology>
    </subcellularLocation>
</comment>
<evidence type="ECO:0000256" key="1">
    <source>
        <dbReference type="ARBA" id="ARBA00022729"/>
    </source>
</evidence>
<dbReference type="GO" id="GO:0042834">
    <property type="term" value="F:peptidoglycan binding"/>
    <property type="evidence" value="ECO:0007669"/>
    <property type="project" value="InterPro"/>
</dbReference>
<dbReference type="PROSITE" id="PS51724">
    <property type="entry name" value="SPOR"/>
    <property type="match status" value="1"/>
</dbReference>
<keyword evidence="2 4" id="KW-0456">Lyase</keyword>
<dbReference type="RefSeq" id="WP_131997773.1">
    <property type="nucleotide sequence ID" value="NZ_SMGK01000004.1"/>
</dbReference>
<dbReference type="InterPro" id="IPR009009">
    <property type="entry name" value="RlpA-like_DPBB"/>
</dbReference>
<evidence type="ECO:0000256" key="3">
    <source>
        <dbReference type="ARBA" id="ARBA00023316"/>
    </source>
</evidence>
<dbReference type="Gene3D" id="3.30.70.1070">
    <property type="entry name" value="Sporulation related repeat"/>
    <property type="match status" value="1"/>
</dbReference>
<dbReference type="GO" id="GO:0005886">
    <property type="term" value="C:plasma membrane"/>
    <property type="evidence" value="ECO:0007669"/>
    <property type="project" value="UniProtKB-SubCell"/>
</dbReference>
<evidence type="ECO:0000313" key="10">
    <source>
        <dbReference type="Proteomes" id="UP000295210"/>
    </source>
</evidence>
<dbReference type="PANTHER" id="PTHR34183">
    <property type="entry name" value="ENDOLYTIC PEPTIDOGLYCAN TRANSGLYCOSYLASE RLPA"/>
    <property type="match status" value="1"/>
</dbReference>
<name>A0A4R1L2I9_9BACT</name>
<evidence type="ECO:0000313" key="9">
    <source>
        <dbReference type="EMBL" id="TCK72134.1"/>
    </source>
</evidence>
<keyword evidence="4" id="KW-0564">Palmitate</keyword>
<keyword evidence="10" id="KW-1185">Reference proteome</keyword>
<keyword evidence="1 7" id="KW-0732">Signal</keyword>
<evidence type="ECO:0000256" key="7">
    <source>
        <dbReference type="SAM" id="SignalP"/>
    </source>
</evidence>
<dbReference type="Pfam" id="PF05036">
    <property type="entry name" value="SPOR"/>
    <property type="match status" value="1"/>
</dbReference>
<dbReference type="SUPFAM" id="SSF50685">
    <property type="entry name" value="Barwin-like endoglucanases"/>
    <property type="match status" value="1"/>
</dbReference>
<proteinExistence type="inferred from homology"/>
<dbReference type="SUPFAM" id="SSF110997">
    <property type="entry name" value="Sporulation related repeat"/>
    <property type="match status" value="1"/>
</dbReference>
<feature type="chain" id="PRO_5021049466" description="Probable endolytic peptidoglycan transglycosylase RlpA" evidence="7">
    <location>
        <begin position="28"/>
        <end position="259"/>
    </location>
</feature>
<keyword evidence="4 9" id="KW-0449">Lipoprotein</keyword>
<dbReference type="Pfam" id="PF03330">
    <property type="entry name" value="DPBB_1"/>
    <property type="match status" value="1"/>
</dbReference>
<dbReference type="GO" id="GO:0000270">
    <property type="term" value="P:peptidoglycan metabolic process"/>
    <property type="evidence" value="ECO:0007669"/>
    <property type="project" value="UniProtKB-UniRule"/>
</dbReference>
<dbReference type="InterPro" id="IPR034718">
    <property type="entry name" value="RlpA"/>
</dbReference>
<dbReference type="GO" id="GO:0071555">
    <property type="term" value="P:cell wall organization"/>
    <property type="evidence" value="ECO:0007669"/>
    <property type="project" value="UniProtKB-KW"/>
</dbReference>
<protein>
    <recommendedName>
        <fullName evidence="4">Probable endolytic peptidoglycan transglycosylase RlpA</fullName>
        <ecNumber evidence="4">4.2.2.-</ecNumber>
    </recommendedName>
</protein>
<comment type="function">
    <text evidence="4">Lytic transglycosylase with a strong preference for naked glycan strands that lack stem peptides.</text>
</comment>
<dbReference type="OrthoDB" id="9779128at2"/>
<feature type="domain" description="SPOR" evidence="8">
    <location>
        <begin position="181"/>
        <end position="259"/>
    </location>
</feature>